<dbReference type="KEGG" id="cuo:CUROG_06460"/>
<feature type="domain" description="Putative host cell surface-exposed lipoprotein Ltp-like HTH region" evidence="3">
    <location>
        <begin position="104"/>
        <end position="150"/>
    </location>
</feature>
<feature type="transmembrane region" description="Helical" evidence="2">
    <location>
        <begin position="44"/>
        <end position="61"/>
    </location>
</feature>
<dbReference type="Proteomes" id="UP000326711">
    <property type="component" value="Chromosome"/>
</dbReference>
<dbReference type="RefSeq" id="WP_201738883.1">
    <property type="nucleotide sequence ID" value="NZ_CP045032.1"/>
</dbReference>
<dbReference type="AlphaFoldDB" id="A0A5J6ZCQ2"/>
<keyword evidence="2" id="KW-1133">Transmembrane helix</keyword>
<evidence type="ECO:0000313" key="4">
    <source>
        <dbReference type="EMBL" id="QFQ02650.1"/>
    </source>
</evidence>
<gene>
    <name evidence="4" type="ORF">CUROG_06460</name>
</gene>
<dbReference type="InterPro" id="IPR036388">
    <property type="entry name" value="WH-like_DNA-bd_sf"/>
</dbReference>
<feature type="domain" description="Putative host cell surface-exposed lipoprotein Ltp-like HTH region" evidence="3">
    <location>
        <begin position="153"/>
        <end position="200"/>
    </location>
</feature>
<feature type="compositionally biased region" description="Low complexity" evidence="1">
    <location>
        <begin position="63"/>
        <end position="82"/>
    </location>
</feature>
<keyword evidence="2" id="KW-0812">Transmembrane</keyword>
<reference evidence="5" key="1">
    <citation type="submission" date="2019-10" db="EMBL/GenBank/DDBJ databases">
        <title>Complete genome sequence of Corynebacterium urogenitalis DSM 108747, isolated from the genital tract of a cow.</title>
        <authorList>
            <person name="Ruckert C."/>
            <person name="Ballas P."/>
            <person name="Wagener K."/>
            <person name="Drillich M."/>
            <person name="Kaempfer P."/>
            <person name="Busse H.-J."/>
            <person name="Ehling-Schulz M."/>
        </authorList>
    </citation>
    <scope>NUCLEOTIDE SEQUENCE [LARGE SCALE GENOMIC DNA]</scope>
    <source>
        <strain evidence="5">LMM 1652</strain>
    </source>
</reference>
<evidence type="ECO:0000256" key="1">
    <source>
        <dbReference type="SAM" id="MobiDB-lite"/>
    </source>
</evidence>
<keyword evidence="2" id="KW-0472">Membrane</keyword>
<dbReference type="EMBL" id="CP045032">
    <property type="protein sequence ID" value="QFQ02650.1"/>
    <property type="molecule type" value="Genomic_DNA"/>
</dbReference>
<feature type="region of interest" description="Disordered" evidence="1">
    <location>
        <begin position="1"/>
        <end position="40"/>
    </location>
</feature>
<dbReference type="InterPro" id="IPR011434">
    <property type="entry name" value="Ltp-like_HTH"/>
</dbReference>
<organism evidence="4 5">
    <name type="scientific">Corynebacterium urogenitale</name>
    <dbReference type="NCBI Taxonomy" id="2487892"/>
    <lineage>
        <taxon>Bacteria</taxon>
        <taxon>Bacillati</taxon>
        <taxon>Actinomycetota</taxon>
        <taxon>Actinomycetes</taxon>
        <taxon>Mycobacteriales</taxon>
        <taxon>Corynebacteriaceae</taxon>
        <taxon>Corynebacterium</taxon>
    </lineage>
</organism>
<accession>A0A5J6ZCQ2</accession>
<protein>
    <submittedName>
        <fullName evidence="4">Host cell surface-exposed lipoprotein</fullName>
    </submittedName>
</protein>
<evidence type="ECO:0000313" key="5">
    <source>
        <dbReference type="Proteomes" id="UP000326711"/>
    </source>
</evidence>
<evidence type="ECO:0000259" key="3">
    <source>
        <dbReference type="Pfam" id="PF07553"/>
    </source>
</evidence>
<name>A0A5J6ZCQ2_9CORY</name>
<feature type="compositionally biased region" description="Polar residues" evidence="1">
    <location>
        <begin position="1"/>
        <end position="19"/>
    </location>
</feature>
<evidence type="ECO:0000256" key="2">
    <source>
        <dbReference type="SAM" id="Phobius"/>
    </source>
</evidence>
<proteinExistence type="predicted"/>
<feature type="compositionally biased region" description="Polar residues" evidence="1">
    <location>
        <begin position="83"/>
        <end position="98"/>
    </location>
</feature>
<dbReference type="Gene3D" id="1.10.10.10">
    <property type="entry name" value="Winged helix-like DNA-binding domain superfamily/Winged helix DNA-binding domain"/>
    <property type="match status" value="2"/>
</dbReference>
<keyword evidence="4" id="KW-0449">Lipoprotein</keyword>
<keyword evidence="5" id="KW-1185">Reference proteome</keyword>
<sequence length="202" mass="21143">MDNNLSNNGTAGNFQNPGMPSTPPQTNPYGATHQPAKKKSKKKWIIGGIAAMVVIAIASGANGGSNDADDPAAASADSSNIAVESSVTADDPSPTTSEGDAPREHKNALRSAQNYVDLMPFSKAGLYDQLTSESADQFPADAAQYAVDHVNADWMAEAVEAAESYQELMPMSDAELFEQLTSEFGGKFSAEEAQHAVDSLGT</sequence>
<dbReference type="Pfam" id="PF07553">
    <property type="entry name" value="Lipoprotein_Ltp"/>
    <property type="match status" value="2"/>
</dbReference>
<feature type="region of interest" description="Disordered" evidence="1">
    <location>
        <begin position="63"/>
        <end position="105"/>
    </location>
</feature>